<dbReference type="GeneID" id="66977814"/>
<accession>A0A7R7VEQ9</accession>
<protein>
    <submittedName>
        <fullName evidence="1">Uncharacterized protein</fullName>
    </submittedName>
</protein>
<evidence type="ECO:0000313" key="1">
    <source>
        <dbReference type="EMBL" id="BCR83455.1"/>
    </source>
</evidence>
<dbReference type="KEGG" id="ache:ACHE_10857A"/>
<gene>
    <name evidence="1" type="ORF">ACHE_10857A</name>
</gene>
<name>A0A7R7VEQ9_ASPCH</name>
<dbReference type="Proteomes" id="UP000637239">
    <property type="component" value="Chromosome 1"/>
</dbReference>
<dbReference type="AlphaFoldDB" id="A0A7R7VEQ9"/>
<proteinExistence type="predicted"/>
<dbReference type="EMBL" id="AP024416">
    <property type="protein sequence ID" value="BCR83455.1"/>
    <property type="molecule type" value="Genomic_DNA"/>
</dbReference>
<organism evidence="1 2">
    <name type="scientific">Aspergillus chevalieri</name>
    <name type="common">Eurotium chevalieri</name>
    <dbReference type="NCBI Taxonomy" id="182096"/>
    <lineage>
        <taxon>Eukaryota</taxon>
        <taxon>Fungi</taxon>
        <taxon>Dikarya</taxon>
        <taxon>Ascomycota</taxon>
        <taxon>Pezizomycotina</taxon>
        <taxon>Eurotiomycetes</taxon>
        <taxon>Eurotiomycetidae</taxon>
        <taxon>Eurotiales</taxon>
        <taxon>Aspergillaceae</taxon>
        <taxon>Aspergillus</taxon>
        <taxon>Aspergillus subgen. Aspergillus</taxon>
    </lineage>
</organism>
<evidence type="ECO:0000313" key="2">
    <source>
        <dbReference type="Proteomes" id="UP000637239"/>
    </source>
</evidence>
<reference evidence="1" key="2">
    <citation type="submission" date="2021-02" db="EMBL/GenBank/DDBJ databases">
        <title>Aspergillus chevalieri M1 genome sequence.</title>
        <authorList>
            <person name="Kadooka C."/>
            <person name="Mori K."/>
            <person name="Futagami T."/>
        </authorList>
    </citation>
    <scope>NUCLEOTIDE SEQUENCE</scope>
    <source>
        <strain evidence="1">M1</strain>
    </source>
</reference>
<sequence length="387" mass="44343">MRNKDKTPEPPQYVLWCAFSDKLFDSFPITCTLNHDTYRDLKKKIRGMRRFDDSDPDTDDWVLWEPGRPRNIEETFIPEKCDEHLASRLTVQRSQSKDRLDVVVVVCDDDVPQRQNGKKDIRTVFGKTGLPYRPPASDVLLNSAGRDWDYQVSPELIDTLHWQISEQYQSYKNGFMDKLTIPLYLFLSGAGTGKSRNAAELHHTAYKCFNGTYLGMARNDELADRLKDSLVFHVGFEGGLGLRIDDVDPWEAIGNRMLLQLLPETDRKETTLYNIHDNWNAPTPDEVIDLLVTKDGSKLKEKTIFLVIDGLDQISHVFGEYKLSDMLIEMGGFAQEGFRIVCGARYYSLVPNCCLLPSSRSQYSMIKAYLNELSSKTAAGMDVHWKY</sequence>
<keyword evidence="2" id="KW-1185">Reference proteome</keyword>
<reference evidence="1" key="1">
    <citation type="submission" date="2021-01" db="EMBL/GenBank/DDBJ databases">
        <authorList>
            <consortium name="Aspergillus chevalieri M1 genome sequencing consortium"/>
            <person name="Kazuki M."/>
            <person name="Futagami T."/>
        </authorList>
    </citation>
    <scope>NUCLEOTIDE SEQUENCE</scope>
    <source>
        <strain evidence="1">M1</strain>
    </source>
</reference>
<dbReference type="RefSeq" id="XP_043131977.1">
    <property type="nucleotide sequence ID" value="XM_043283930.1"/>
</dbReference>